<dbReference type="Gene3D" id="1.10.1220.10">
    <property type="entry name" value="Met repressor-like"/>
    <property type="match status" value="1"/>
</dbReference>
<accession>A0A212KM21</accession>
<gene>
    <name evidence="1" type="ORF">KL86APRO_30199</name>
</gene>
<evidence type="ECO:0000313" key="1">
    <source>
        <dbReference type="EMBL" id="SBW12708.1"/>
    </source>
</evidence>
<dbReference type="InterPro" id="IPR013321">
    <property type="entry name" value="Arc_rbn_hlx_hlx"/>
</dbReference>
<dbReference type="EMBL" id="FLUO01000003">
    <property type="protein sequence ID" value="SBW12708.1"/>
    <property type="molecule type" value="Genomic_DNA"/>
</dbReference>
<name>A0A212KM21_9PROT</name>
<evidence type="ECO:0008006" key="2">
    <source>
        <dbReference type="Google" id="ProtNLM"/>
    </source>
</evidence>
<protein>
    <recommendedName>
        <fullName evidence="2">Arc-like DNA binding domain-containing protein</fullName>
    </recommendedName>
</protein>
<organism evidence="1">
    <name type="scientific">uncultured Alphaproteobacteria bacterium</name>
    <dbReference type="NCBI Taxonomy" id="91750"/>
    <lineage>
        <taxon>Bacteria</taxon>
        <taxon>Pseudomonadati</taxon>
        <taxon>Pseudomonadota</taxon>
        <taxon>Alphaproteobacteria</taxon>
        <taxon>environmental samples</taxon>
    </lineage>
</organism>
<dbReference type="GO" id="GO:0006355">
    <property type="term" value="P:regulation of DNA-templated transcription"/>
    <property type="evidence" value="ECO:0007669"/>
    <property type="project" value="InterPro"/>
</dbReference>
<dbReference type="InterPro" id="IPR010985">
    <property type="entry name" value="Ribbon_hlx_hlx"/>
</dbReference>
<sequence length="53" mass="6024">MEEPKIPIKIVMPQSVKRWIAIQAAMNMRSQTSEIVLAIKEKMERVGSAETPQ</sequence>
<dbReference type="AlphaFoldDB" id="A0A212KM21"/>
<proteinExistence type="predicted"/>
<reference evidence="1" key="1">
    <citation type="submission" date="2016-04" db="EMBL/GenBank/DDBJ databases">
        <authorList>
            <person name="Evans L.H."/>
            <person name="Alamgir A."/>
            <person name="Owens N."/>
            <person name="Weber N.D."/>
            <person name="Virtaneva K."/>
            <person name="Barbian K."/>
            <person name="Babar A."/>
            <person name="Rosenke K."/>
        </authorList>
    </citation>
    <scope>NUCLEOTIDE SEQUENCE</scope>
    <source>
        <strain evidence="1">86</strain>
    </source>
</reference>
<dbReference type="SUPFAM" id="SSF47598">
    <property type="entry name" value="Ribbon-helix-helix"/>
    <property type="match status" value="1"/>
</dbReference>